<dbReference type="SMART" id="SM00382">
    <property type="entry name" value="AAA"/>
    <property type="match status" value="1"/>
</dbReference>
<keyword evidence="6" id="KW-1185">Reference proteome</keyword>
<proteinExistence type="predicted"/>
<sequence>MKGQMDKMTALSLRGVTKTAGEFTLGPIDLTIERGYRVAFVGPNGSGKTTLFQLIQNFSRPDAGEIHVIGRRQPEQEVEIKARIGYMPDGVYGFEEMTPMEAAQFMKHWYPTWSGEHFARLCRKLEVDPHKKIAKLSKGTQQRVLFILACARDPELLLLDEPTANLDPFVARVMMEEISAVLDDGEKTVVFATHVMEEVRKFADYVAFLDRGKLLGYFEKDEILDSWKELWVECTAEAARLIPGVVSAEGRGPVRVITSARATTEKAFRAQGVTVLKVHNLELDEIFSELMKQHDAGRR</sequence>
<accession>A0A223D6G8</accession>
<dbReference type="InterPro" id="IPR003439">
    <property type="entry name" value="ABC_transporter-like_ATP-bd"/>
</dbReference>
<protein>
    <recommendedName>
        <fullName evidence="4">ABC transporter domain-containing protein</fullName>
    </recommendedName>
</protein>
<dbReference type="Pfam" id="PF00005">
    <property type="entry name" value="ABC_tran"/>
    <property type="match status" value="1"/>
</dbReference>
<evidence type="ECO:0000313" key="5">
    <source>
        <dbReference type="EMBL" id="ASS76964.1"/>
    </source>
</evidence>
<dbReference type="Gene3D" id="3.40.50.300">
    <property type="entry name" value="P-loop containing nucleotide triphosphate hydrolases"/>
    <property type="match status" value="1"/>
</dbReference>
<keyword evidence="1" id="KW-0813">Transport</keyword>
<gene>
    <name evidence="5" type="ORF">CIG75_19960</name>
</gene>
<dbReference type="KEGG" id="tab:CIG75_19960"/>
<name>A0A223D6G8_9BACL</name>
<dbReference type="InterPro" id="IPR003593">
    <property type="entry name" value="AAA+_ATPase"/>
</dbReference>
<dbReference type="GO" id="GO:0005524">
    <property type="term" value="F:ATP binding"/>
    <property type="evidence" value="ECO:0007669"/>
    <property type="project" value="UniProtKB-KW"/>
</dbReference>
<dbReference type="PANTHER" id="PTHR42939">
    <property type="entry name" value="ABC TRANSPORTER ATP-BINDING PROTEIN ALBC-RELATED"/>
    <property type="match status" value="1"/>
</dbReference>
<evidence type="ECO:0000259" key="4">
    <source>
        <dbReference type="PROSITE" id="PS50893"/>
    </source>
</evidence>
<dbReference type="CDD" id="cd03230">
    <property type="entry name" value="ABC_DR_subfamily_A"/>
    <property type="match status" value="1"/>
</dbReference>
<dbReference type="SUPFAM" id="SSF52540">
    <property type="entry name" value="P-loop containing nucleoside triphosphate hydrolases"/>
    <property type="match status" value="1"/>
</dbReference>
<dbReference type="AlphaFoldDB" id="A0A223D6G8"/>
<reference evidence="5 6" key="1">
    <citation type="journal article" date="2015" name="Int. J. Syst. Evol. Microbiol.">
        <title>Tumebacillus algifaecis sp. nov., isolated from decomposing algal scum.</title>
        <authorList>
            <person name="Wu Y.F."/>
            <person name="Zhang B."/>
            <person name="Xing P."/>
            <person name="Wu Q.L."/>
            <person name="Liu S.J."/>
        </authorList>
    </citation>
    <scope>NUCLEOTIDE SEQUENCE [LARGE SCALE GENOMIC DNA]</scope>
    <source>
        <strain evidence="5 6">THMBR28</strain>
    </source>
</reference>
<feature type="domain" description="ABC transporter" evidence="4">
    <location>
        <begin position="8"/>
        <end position="236"/>
    </location>
</feature>
<dbReference type="Proteomes" id="UP000214688">
    <property type="component" value="Chromosome"/>
</dbReference>
<keyword evidence="2" id="KW-0547">Nucleotide-binding</keyword>
<dbReference type="PROSITE" id="PS50893">
    <property type="entry name" value="ABC_TRANSPORTER_2"/>
    <property type="match status" value="1"/>
</dbReference>
<dbReference type="InterPro" id="IPR051782">
    <property type="entry name" value="ABC_Transporter_VariousFunc"/>
</dbReference>
<evidence type="ECO:0000256" key="3">
    <source>
        <dbReference type="ARBA" id="ARBA00022840"/>
    </source>
</evidence>
<dbReference type="EMBL" id="CP022657">
    <property type="protein sequence ID" value="ASS76964.1"/>
    <property type="molecule type" value="Genomic_DNA"/>
</dbReference>
<dbReference type="InterPro" id="IPR027417">
    <property type="entry name" value="P-loop_NTPase"/>
</dbReference>
<dbReference type="RefSeq" id="WP_094238188.1">
    <property type="nucleotide sequence ID" value="NZ_CP022657.1"/>
</dbReference>
<evidence type="ECO:0000256" key="2">
    <source>
        <dbReference type="ARBA" id="ARBA00022741"/>
    </source>
</evidence>
<keyword evidence="3" id="KW-0067">ATP-binding</keyword>
<evidence type="ECO:0000313" key="6">
    <source>
        <dbReference type="Proteomes" id="UP000214688"/>
    </source>
</evidence>
<dbReference type="PANTHER" id="PTHR42939:SF3">
    <property type="entry name" value="ABC TRANSPORTER ATP-BINDING COMPONENT"/>
    <property type="match status" value="1"/>
</dbReference>
<dbReference type="OrthoDB" id="2290519at2"/>
<evidence type="ECO:0000256" key="1">
    <source>
        <dbReference type="ARBA" id="ARBA00022448"/>
    </source>
</evidence>
<organism evidence="5 6">
    <name type="scientific">Tumebacillus algifaecis</name>
    <dbReference type="NCBI Taxonomy" id="1214604"/>
    <lineage>
        <taxon>Bacteria</taxon>
        <taxon>Bacillati</taxon>
        <taxon>Bacillota</taxon>
        <taxon>Bacilli</taxon>
        <taxon>Bacillales</taxon>
        <taxon>Alicyclobacillaceae</taxon>
        <taxon>Tumebacillus</taxon>
    </lineage>
</organism>
<dbReference type="GO" id="GO:0016887">
    <property type="term" value="F:ATP hydrolysis activity"/>
    <property type="evidence" value="ECO:0007669"/>
    <property type="project" value="InterPro"/>
</dbReference>